<keyword evidence="1" id="KW-0808">Transferase</keyword>
<dbReference type="NCBIfam" id="NF038110">
    <property type="entry name" value="Lys_methyl_FliB"/>
    <property type="match status" value="1"/>
</dbReference>
<sequence length="406" mass="44386">MNDAGALAPLAYAAFRCIGEACEDHCCQRWAINIDRRSFADYRRSTHPQLQPLFAAALQRNPKARGEQDYGRLTLAADGACPMLDARKLCRIHAELGPGALSTTCASFPRQASRCGDEFEYALDLSCPEAARMVLLDPAPMAFGEVPRDPRLELLATRRPRPEKASAELLNDLRALVIGLLQQRQAGIETRLWLLGKLIRACAEAGGPAGLPAAIGGFLGVFDELPAIEQEMAALRPDPVQRARLFRAILAELRHDCQDGPLRELYGEAMAGLGFSAAAGEDFAALAGRHAAIASAAVLPFEQRQPQLAEHYLVSQVFQSRFPLRSPDLLAQYRELACLHLVCRCFMFGLAGHHGGIDEALAIRFHHALSRIVAHSPDYLAQLAPALQRRLDIDVQSLLLLVALRP</sequence>
<gene>
    <name evidence="1" type="ORF">DFR40_1433</name>
</gene>
<dbReference type="AlphaFoldDB" id="A0A495WFJ5"/>
<protein>
    <submittedName>
        <fullName evidence="1">Lysine-N-methylase</fullName>
    </submittedName>
</protein>
<name>A0A495WFJ5_9RHOO</name>
<proteinExistence type="predicted"/>
<dbReference type="EMBL" id="RBXP01000013">
    <property type="protein sequence ID" value="RKT59545.1"/>
    <property type="molecule type" value="Genomic_DNA"/>
</dbReference>
<reference evidence="1 2" key="1">
    <citation type="submission" date="2018-10" db="EMBL/GenBank/DDBJ databases">
        <title>Genomic Encyclopedia of Type Strains, Phase IV (KMG-IV): sequencing the most valuable type-strain genomes for metagenomic binning, comparative biology and taxonomic classification.</title>
        <authorList>
            <person name="Goeker M."/>
        </authorList>
    </citation>
    <scope>NUCLEOTIDE SEQUENCE [LARGE SCALE GENOMIC DNA]</scope>
    <source>
        <strain evidence="1 2">DSM 23841</strain>
    </source>
</reference>
<keyword evidence="1" id="KW-0489">Methyltransferase</keyword>
<comment type="caution">
    <text evidence="1">The sequence shown here is derived from an EMBL/GenBank/DDBJ whole genome shotgun (WGS) entry which is preliminary data.</text>
</comment>
<dbReference type="RefSeq" id="WP_121457778.1">
    <property type="nucleotide sequence ID" value="NZ_RBXP01000013.1"/>
</dbReference>
<dbReference type="OrthoDB" id="86584at2"/>
<dbReference type="Proteomes" id="UP000270626">
    <property type="component" value="Unassembled WGS sequence"/>
</dbReference>
<accession>A0A495WFJ5</accession>
<evidence type="ECO:0000313" key="1">
    <source>
        <dbReference type="EMBL" id="RKT59545.1"/>
    </source>
</evidence>
<evidence type="ECO:0000313" key="2">
    <source>
        <dbReference type="Proteomes" id="UP000270626"/>
    </source>
</evidence>
<organism evidence="1 2">
    <name type="scientific">Azonexus fungiphilus</name>
    <dbReference type="NCBI Taxonomy" id="146940"/>
    <lineage>
        <taxon>Bacteria</taxon>
        <taxon>Pseudomonadati</taxon>
        <taxon>Pseudomonadota</taxon>
        <taxon>Betaproteobacteria</taxon>
        <taxon>Rhodocyclales</taxon>
        <taxon>Azonexaceae</taxon>
        <taxon>Azonexus</taxon>
    </lineage>
</organism>
<dbReference type="GO" id="GO:0032259">
    <property type="term" value="P:methylation"/>
    <property type="evidence" value="ECO:0007669"/>
    <property type="project" value="UniProtKB-KW"/>
</dbReference>
<dbReference type="GO" id="GO:0008168">
    <property type="term" value="F:methyltransferase activity"/>
    <property type="evidence" value="ECO:0007669"/>
    <property type="project" value="UniProtKB-KW"/>
</dbReference>
<keyword evidence="2" id="KW-1185">Reference proteome</keyword>